<name>A0A8S0PV14_OLEEU</name>
<comment type="caution">
    <text evidence="2">The sequence shown here is derived from an EMBL/GenBank/DDBJ whole genome shotgun (WGS) entry which is preliminary data.</text>
</comment>
<keyword evidence="1" id="KW-0812">Transmembrane</keyword>
<evidence type="ECO:0000313" key="3">
    <source>
        <dbReference type="Proteomes" id="UP000594638"/>
    </source>
</evidence>
<gene>
    <name evidence="2" type="ORF">OLEA9_A092150</name>
</gene>
<feature type="transmembrane region" description="Helical" evidence="1">
    <location>
        <begin position="60"/>
        <end position="80"/>
    </location>
</feature>
<evidence type="ECO:0000313" key="2">
    <source>
        <dbReference type="EMBL" id="CAA2957408.1"/>
    </source>
</evidence>
<keyword evidence="3" id="KW-1185">Reference proteome</keyword>
<evidence type="ECO:0000256" key="1">
    <source>
        <dbReference type="SAM" id="Phobius"/>
    </source>
</evidence>
<keyword evidence="1" id="KW-0472">Membrane</keyword>
<dbReference type="Proteomes" id="UP000594638">
    <property type="component" value="Unassembled WGS sequence"/>
</dbReference>
<dbReference type="AlphaFoldDB" id="A0A8S0PV14"/>
<reference evidence="2 3" key="1">
    <citation type="submission" date="2019-12" db="EMBL/GenBank/DDBJ databases">
        <authorList>
            <person name="Alioto T."/>
            <person name="Alioto T."/>
            <person name="Gomez Garrido J."/>
        </authorList>
    </citation>
    <scope>NUCLEOTIDE SEQUENCE [LARGE SCALE GENOMIC DNA]</scope>
</reference>
<organism evidence="2 3">
    <name type="scientific">Olea europaea subsp. europaea</name>
    <dbReference type="NCBI Taxonomy" id="158383"/>
    <lineage>
        <taxon>Eukaryota</taxon>
        <taxon>Viridiplantae</taxon>
        <taxon>Streptophyta</taxon>
        <taxon>Embryophyta</taxon>
        <taxon>Tracheophyta</taxon>
        <taxon>Spermatophyta</taxon>
        <taxon>Magnoliopsida</taxon>
        <taxon>eudicotyledons</taxon>
        <taxon>Gunneridae</taxon>
        <taxon>Pentapetalae</taxon>
        <taxon>asterids</taxon>
        <taxon>lamiids</taxon>
        <taxon>Lamiales</taxon>
        <taxon>Oleaceae</taxon>
        <taxon>Oleeae</taxon>
        <taxon>Olea</taxon>
    </lineage>
</organism>
<protein>
    <submittedName>
        <fullName evidence="2">Uncharacterized protein</fullName>
    </submittedName>
</protein>
<dbReference type="Gramene" id="OE9A092150T1">
    <property type="protein sequence ID" value="OE9A092150C1"/>
    <property type="gene ID" value="OE9A092150"/>
</dbReference>
<proteinExistence type="predicted"/>
<dbReference type="EMBL" id="CACTIH010000221">
    <property type="protein sequence ID" value="CAA2957408.1"/>
    <property type="molecule type" value="Genomic_DNA"/>
</dbReference>
<accession>A0A8S0PV14</accession>
<sequence length="130" mass="14740">MKRHNNIYYIHCRDRHCTNITTCIHKSPPSSPQITTKTIILSISTTNISKQVAATMHDTTMRWICCIVSIYPFFIAVAAMTSTPSPPPQIFPNPWSSSTVVAHDIVTIRNRSSFHIKQRRRAGIIAAWCM</sequence>
<keyword evidence="1" id="KW-1133">Transmembrane helix</keyword>